<feature type="domain" description="Aminotransferase class V" evidence="10">
    <location>
        <begin position="7"/>
        <end position="326"/>
    </location>
</feature>
<dbReference type="Pfam" id="PF00266">
    <property type="entry name" value="Aminotran_5"/>
    <property type="match status" value="1"/>
</dbReference>
<dbReference type="InterPro" id="IPR015421">
    <property type="entry name" value="PyrdxlP-dep_Trfase_major"/>
</dbReference>
<evidence type="ECO:0000256" key="7">
    <source>
        <dbReference type="PIRSR" id="PIRSR000524-50"/>
    </source>
</evidence>
<dbReference type="SUPFAM" id="SSF53383">
    <property type="entry name" value="PLP-dependent transferases"/>
    <property type="match status" value="1"/>
</dbReference>
<evidence type="ECO:0000259" key="10">
    <source>
        <dbReference type="Pfam" id="PF00266"/>
    </source>
</evidence>
<reference evidence="11 12" key="1">
    <citation type="submission" date="2020-03" db="EMBL/GenBank/DDBJ databases">
        <title>Metabolic flexibility allows generalist bacteria to become dominant in a frequently disturbed ecosystem.</title>
        <authorList>
            <person name="Chen Y.-J."/>
            <person name="Leung P.M."/>
            <person name="Bay S.K."/>
            <person name="Hugenholtz P."/>
            <person name="Kessler A.J."/>
            <person name="Shelley G."/>
            <person name="Waite D.W."/>
            <person name="Cook P.L."/>
            <person name="Greening C."/>
        </authorList>
    </citation>
    <scope>NUCLEOTIDE SEQUENCE [LARGE SCALE GENOMIC DNA]</scope>
    <source>
        <strain evidence="11">SS_bin_28</strain>
    </source>
</reference>
<dbReference type="PIRSF" id="PIRSF000524">
    <property type="entry name" value="SPT"/>
    <property type="match status" value="1"/>
</dbReference>
<dbReference type="GO" id="GO:0019265">
    <property type="term" value="P:glycine biosynthetic process, by transamination of glyoxylate"/>
    <property type="evidence" value="ECO:0007669"/>
    <property type="project" value="TreeGrafter"/>
</dbReference>
<evidence type="ECO:0000256" key="8">
    <source>
        <dbReference type="RuleBase" id="RU004075"/>
    </source>
</evidence>
<organism evidence="11 12">
    <name type="scientific">Eiseniibacteriota bacterium</name>
    <dbReference type="NCBI Taxonomy" id="2212470"/>
    <lineage>
        <taxon>Bacteria</taxon>
        <taxon>Candidatus Eiseniibacteriota</taxon>
    </lineage>
</organism>
<dbReference type="PANTHER" id="PTHR21152">
    <property type="entry name" value="AMINOTRANSFERASE CLASS V"/>
    <property type="match status" value="1"/>
</dbReference>
<dbReference type="GO" id="GO:0008453">
    <property type="term" value="F:alanine-glyoxylate transaminase activity"/>
    <property type="evidence" value="ECO:0007669"/>
    <property type="project" value="TreeGrafter"/>
</dbReference>
<keyword evidence="4 11" id="KW-0808">Transferase</keyword>
<dbReference type="GO" id="GO:0004760">
    <property type="term" value="F:L-serine-pyruvate transaminase activity"/>
    <property type="evidence" value="ECO:0007669"/>
    <property type="project" value="TreeGrafter"/>
</dbReference>
<dbReference type="InterPro" id="IPR024169">
    <property type="entry name" value="SP_NH2Trfase/AEP_transaminase"/>
</dbReference>
<dbReference type="AlphaFoldDB" id="A0A7Y2E7V7"/>
<feature type="modified residue" description="N6-(pyridoxal phosphate)lysine" evidence="7">
    <location>
        <position position="191"/>
    </location>
</feature>
<comment type="cofactor">
    <cofactor evidence="1 7 9">
        <name>pyridoxal 5'-phosphate</name>
        <dbReference type="ChEBI" id="CHEBI:597326"/>
    </cofactor>
</comment>
<dbReference type="InterPro" id="IPR015424">
    <property type="entry name" value="PyrdxlP-dep_Trfase"/>
</dbReference>
<dbReference type="InterPro" id="IPR000192">
    <property type="entry name" value="Aminotrans_V_dom"/>
</dbReference>
<dbReference type="Gene3D" id="3.90.1150.10">
    <property type="entry name" value="Aspartate Aminotransferase, domain 1"/>
    <property type="match status" value="1"/>
</dbReference>
<evidence type="ECO:0000256" key="5">
    <source>
        <dbReference type="ARBA" id="ARBA00022898"/>
    </source>
</evidence>
<dbReference type="PROSITE" id="PS00595">
    <property type="entry name" value="AA_TRANSFER_CLASS_5"/>
    <property type="match status" value="1"/>
</dbReference>
<dbReference type="InterPro" id="IPR015422">
    <property type="entry name" value="PyrdxlP-dep_Trfase_small"/>
</dbReference>
<gene>
    <name evidence="11" type="ORF">HKN21_04645</name>
</gene>
<evidence type="ECO:0000256" key="4">
    <source>
        <dbReference type="ARBA" id="ARBA00022679"/>
    </source>
</evidence>
<comment type="caution">
    <text evidence="11">The sequence shown here is derived from an EMBL/GenBank/DDBJ whole genome shotgun (WGS) entry which is preliminary data.</text>
</comment>
<protein>
    <submittedName>
        <fullName evidence="11">Alanine--glyoxylate aminotransferase family protein</fullName>
    </submittedName>
</protein>
<dbReference type="Gene3D" id="3.40.640.10">
    <property type="entry name" value="Type I PLP-dependent aspartate aminotransferase-like (Major domain)"/>
    <property type="match status" value="1"/>
</dbReference>
<evidence type="ECO:0000256" key="1">
    <source>
        <dbReference type="ARBA" id="ARBA00001933"/>
    </source>
</evidence>
<comment type="similarity">
    <text evidence="2 8">Belongs to the class-V pyridoxal-phosphate-dependent aminotransferase family.</text>
</comment>
<keyword evidence="3 11" id="KW-0032">Aminotransferase</keyword>
<dbReference type="EMBL" id="JABDJR010000172">
    <property type="protein sequence ID" value="NNF06027.1"/>
    <property type="molecule type" value="Genomic_DNA"/>
</dbReference>
<feature type="binding site" evidence="6">
    <location>
        <position position="333"/>
    </location>
    <ligand>
        <name>substrate</name>
    </ligand>
</feature>
<name>A0A7Y2E7V7_UNCEI</name>
<evidence type="ECO:0000313" key="12">
    <source>
        <dbReference type="Proteomes" id="UP000547674"/>
    </source>
</evidence>
<dbReference type="FunFam" id="3.40.640.10:FF:000027">
    <property type="entry name" value="Serine--pyruvate aminotransferase, mitochondrial"/>
    <property type="match status" value="1"/>
</dbReference>
<evidence type="ECO:0000256" key="2">
    <source>
        <dbReference type="ARBA" id="ARBA00009236"/>
    </source>
</evidence>
<dbReference type="PANTHER" id="PTHR21152:SF40">
    <property type="entry name" value="ALANINE--GLYOXYLATE AMINOTRANSFERASE"/>
    <property type="match status" value="1"/>
</dbReference>
<proteinExistence type="inferred from homology"/>
<accession>A0A7Y2E7V7</accession>
<keyword evidence="5 7" id="KW-0663">Pyridoxal phosphate</keyword>
<evidence type="ECO:0000256" key="3">
    <source>
        <dbReference type="ARBA" id="ARBA00022576"/>
    </source>
</evidence>
<evidence type="ECO:0000256" key="6">
    <source>
        <dbReference type="PIRSR" id="PIRSR000524-1"/>
    </source>
</evidence>
<evidence type="ECO:0000313" key="11">
    <source>
        <dbReference type="EMBL" id="NNF06027.1"/>
    </source>
</evidence>
<evidence type="ECO:0000256" key="9">
    <source>
        <dbReference type="RuleBase" id="RU004504"/>
    </source>
</evidence>
<dbReference type="InterPro" id="IPR020578">
    <property type="entry name" value="Aminotrans_V_PyrdxlP_BS"/>
</dbReference>
<dbReference type="Proteomes" id="UP000547674">
    <property type="component" value="Unassembled WGS sequence"/>
</dbReference>
<sequence>MSQERLFTPGPTPIPPSVLEVLAKPIIHHRTAEFQTVLARVTAGLMRVFKTKQPVLSLTASGSGGLEAALVNLASPGETVAVLHAGKFGERWVKIARAYGLKVVELANRWGEHFEPEQVAEFLAGEAKEATMLLMTHSETSTGVLNDLEAIAKVARTHNKLVVADVVTSLGVHPIEFDAWGLDAVISGSQKGMMLPPGMAMVAFSDRAWEKNKSATLPRFYLDLRSARDNINKNSTPFTPPVPVVLAMEESIRLMEEEGLDNVYARHARHANACRAAVKAFGLEMFAQRPSNGLTAVRTPEGKDSTELVKNLREQHGFRIAGGQAPMKGKLFRLGHMGYYNDQDIRDLIQAVGTVMADLGWSSTSADEAVNAVLTGASS</sequence>